<comment type="caution">
    <text evidence="6">The sequence shown here is derived from an EMBL/GenBank/DDBJ whole genome shotgun (WGS) entry which is preliminary data.</text>
</comment>
<organism evidence="6 7">
    <name type="scientific">Hondaea fermentalgiana</name>
    <dbReference type="NCBI Taxonomy" id="2315210"/>
    <lineage>
        <taxon>Eukaryota</taxon>
        <taxon>Sar</taxon>
        <taxon>Stramenopiles</taxon>
        <taxon>Bigyra</taxon>
        <taxon>Labyrinthulomycetes</taxon>
        <taxon>Thraustochytrida</taxon>
        <taxon>Thraustochytriidae</taxon>
        <taxon>Hondaea</taxon>
    </lineage>
</organism>
<dbReference type="GO" id="GO:0044272">
    <property type="term" value="P:sulfur compound biosynthetic process"/>
    <property type="evidence" value="ECO:0007669"/>
    <property type="project" value="UniProtKB-ARBA"/>
</dbReference>
<protein>
    <submittedName>
        <fullName evidence="6">Cysteine synthase</fullName>
    </submittedName>
</protein>
<dbReference type="GO" id="GO:0009069">
    <property type="term" value="P:serine family amino acid metabolic process"/>
    <property type="evidence" value="ECO:0007669"/>
    <property type="project" value="UniProtKB-ARBA"/>
</dbReference>
<evidence type="ECO:0000256" key="2">
    <source>
        <dbReference type="ARBA" id="ARBA00007103"/>
    </source>
</evidence>
<dbReference type="GO" id="GO:0006534">
    <property type="term" value="P:cysteine metabolic process"/>
    <property type="evidence" value="ECO:0007669"/>
    <property type="project" value="UniProtKB-ARBA"/>
</dbReference>
<feature type="domain" description="Tryptophan synthase beta chain-like PALP" evidence="5">
    <location>
        <begin position="39"/>
        <end position="343"/>
    </location>
</feature>
<dbReference type="InterPro" id="IPR001926">
    <property type="entry name" value="TrpB-like_PALP"/>
</dbReference>
<reference evidence="6 7" key="1">
    <citation type="submission" date="2017-12" db="EMBL/GenBank/DDBJ databases">
        <title>Sequencing, de novo assembly and annotation of complete genome of a new Thraustochytrid species, strain FCC1311.</title>
        <authorList>
            <person name="Sedici K."/>
            <person name="Godart F."/>
            <person name="Aiese Cigliano R."/>
            <person name="Sanseverino W."/>
            <person name="Barakat M."/>
            <person name="Ortet P."/>
            <person name="Marechal E."/>
            <person name="Cagnac O."/>
            <person name="Amato A."/>
        </authorList>
    </citation>
    <scope>NUCLEOTIDE SEQUENCE [LARGE SCALE GENOMIC DNA]</scope>
</reference>
<dbReference type="Gene3D" id="3.40.50.1100">
    <property type="match status" value="2"/>
</dbReference>
<comment type="similarity">
    <text evidence="2">Belongs to the cysteine synthase/cystathionine beta-synthase family.</text>
</comment>
<sequence>MMLHKAASRGVRVAAQRAVAARGIHASAALSGRLYDNVLQTIGETPIVRINNIAPEGVNVYGKLEYFNPLASVKDRLAFAVIDKAMRRGELKPGDTVVEATSGNTGISLAMVCAARGLNCVITMVETFSVERRKTMRMLGAKVILTPAAEKGTGMVKKAKELAEEHGWFQTRQFDNDDNADYHACTTGPEILSSFADRNLDYFVLGWGTGGTLYGAGRTIKAGSPNTNIVACEPAPAALLTSGQDQERNPDGSAAGSHPAFSAHPIQGWTPDFISRLLAKAQSSGAYDQVMPVDPKRAIETAQLLAKKEGIFCGISGGASMAVALDIAKEAPPGTNICAIVADHAERYLSTPLFADIEADMNAEESEISKSTPNFHL</sequence>
<feature type="region of interest" description="Disordered" evidence="4">
    <location>
        <begin position="241"/>
        <end position="261"/>
    </location>
</feature>
<proteinExistence type="inferred from homology"/>
<dbReference type="InParanoid" id="A0A2R5GEJ8"/>
<dbReference type="CDD" id="cd01561">
    <property type="entry name" value="CBS_like"/>
    <property type="match status" value="1"/>
</dbReference>
<evidence type="ECO:0000313" key="7">
    <source>
        <dbReference type="Proteomes" id="UP000241890"/>
    </source>
</evidence>
<dbReference type="PANTHER" id="PTHR10314">
    <property type="entry name" value="CYSTATHIONINE BETA-SYNTHASE"/>
    <property type="match status" value="1"/>
</dbReference>
<evidence type="ECO:0000313" key="6">
    <source>
        <dbReference type="EMBL" id="GBG26244.1"/>
    </source>
</evidence>
<gene>
    <name evidence="6" type="ORF">FCC1311_024652</name>
</gene>
<dbReference type="InterPro" id="IPR036052">
    <property type="entry name" value="TrpB-like_PALP_sf"/>
</dbReference>
<dbReference type="OrthoDB" id="10259545at2759"/>
<keyword evidence="3" id="KW-0663">Pyridoxal phosphate</keyword>
<dbReference type="Proteomes" id="UP000241890">
    <property type="component" value="Unassembled WGS sequence"/>
</dbReference>
<dbReference type="Pfam" id="PF00291">
    <property type="entry name" value="PALP"/>
    <property type="match status" value="1"/>
</dbReference>
<comment type="cofactor">
    <cofactor evidence="1">
        <name>pyridoxal 5'-phosphate</name>
        <dbReference type="ChEBI" id="CHEBI:597326"/>
    </cofactor>
</comment>
<dbReference type="FunFam" id="3.40.50.1100:FF:000003">
    <property type="entry name" value="Cystathionine beta-synthase"/>
    <property type="match status" value="1"/>
</dbReference>
<evidence type="ECO:0000256" key="1">
    <source>
        <dbReference type="ARBA" id="ARBA00001933"/>
    </source>
</evidence>
<keyword evidence="7" id="KW-1185">Reference proteome</keyword>
<evidence type="ECO:0000256" key="4">
    <source>
        <dbReference type="SAM" id="MobiDB-lite"/>
    </source>
</evidence>
<dbReference type="AlphaFoldDB" id="A0A2R5GEJ8"/>
<dbReference type="SUPFAM" id="SSF53686">
    <property type="entry name" value="Tryptophan synthase beta subunit-like PLP-dependent enzymes"/>
    <property type="match status" value="1"/>
</dbReference>
<evidence type="ECO:0000259" key="5">
    <source>
        <dbReference type="Pfam" id="PF00291"/>
    </source>
</evidence>
<evidence type="ECO:0000256" key="3">
    <source>
        <dbReference type="ARBA" id="ARBA00022898"/>
    </source>
</evidence>
<name>A0A2R5GEJ8_9STRA</name>
<dbReference type="EMBL" id="BEYU01000019">
    <property type="protein sequence ID" value="GBG26244.1"/>
    <property type="molecule type" value="Genomic_DNA"/>
</dbReference>
<dbReference type="InterPro" id="IPR050214">
    <property type="entry name" value="Cys_Synth/Cystath_Beta-Synth"/>
</dbReference>
<accession>A0A2R5GEJ8</accession>